<dbReference type="AlphaFoldDB" id="A0A6H5ICX5"/>
<organism evidence="2 3">
    <name type="scientific">Trichogramma brassicae</name>
    <dbReference type="NCBI Taxonomy" id="86971"/>
    <lineage>
        <taxon>Eukaryota</taxon>
        <taxon>Metazoa</taxon>
        <taxon>Ecdysozoa</taxon>
        <taxon>Arthropoda</taxon>
        <taxon>Hexapoda</taxon>
        <taxon>Insecta</taxon>
        <taxon>Pterygota</taxon>
        <taxon>Neoptera</taxon>
        <taxon>Endopterygota</taxon>
        <taxon>Hymenoptera</taxon>
        <taxon>Apocrita</taxon>
        <taxon>Proctotrupomorpha</taxon>
        <taxon>Chalcidoidea</taxon>
        <taxon>Trichogrammatidae</taxon>
        <taxon>Trichogramma</taxon>
    </lineage>
</organism>
<feature type="region of interest" description="Disordered" evidence="1">
    <location>
        <begin position="39"/>
        <end position="69"/>
    </location>
</feature>
<feature type="compositionally biased region" description="Basic and acidic residues" evidence="1">
    <location>
        <begin position="53"/>
        <end position="69"/>
    </location>
</feature>
<protein>
    <submittedName>
        <fullName evidence="2">Uncharacterized protein</fullName>
    </submittedName>
</protein>
<dbReference type="Proteomes" id="UP000479190">
    <property type="component" value="Unassembled WGS sequence"/>
</dbReference>
<name>A0A6H5ICX5_9HYME</name>
<evidence type="ECO:0000313" key="3">
    <source>
        <dbReference type="Proteomes" id="UP000479190"/>
    </source>
</evidence>
<reference evidence="2 3" key="1">
    <citation type="submission" date="2020-02" db="EMBL/GenBank/DDBJ databases">
        <authorList>
            <person name="Ferguson B K."/>
        </authorList>
    </citation>
    <scope>NUCLEOTIDE SEQUENCE [LARGE SCALE GENOMIC DNA]</scope>
</reference>
<keyword evidence="3" id="KW-1185">Reference proteome</keyword>
<evidence type="ECO:0000256" key="1">
    <source>
        <dbReference type="SAM" id="MobiDB-lite"/>
    </source>
</evidence>
<gene>
    <name evidence="2" type="ORF">TBRA_LOCUS6686</name>
</gene>
<dbReference type="EMBL" id="CADCXV010000755">
    <property type="protein sequence ID" value="CAB0034788.1"/>
    <property type="molecule type" value="Genomic_DNA"/>
</dbReference>
<sequence length="69" mass="8027">MEKLTAASDLRISGRRKRHCECDCFEHDARRCRIVISSTTVGTRKTDEEPEQDEKSLKRDDTADEKTRD</sequence>
<evidence type="ECO:0000313" key="2">
    <source>
        <dbReference type="EMBL" id="CAB0034788.1"/>
    </source>
</evidence>
<proteinExistence type="predicted"/>
<accession>A0A6H5ICX5</accession>